<dbReference type="RefSeq" id="WP_136902573.1">
    <property type="nucleotide sequence ID" value="NZ_SUME01000007.1"/>
</dbReference>
<evidence type="ECO:0000259" key="2">
    <source>
        <dbReference type="PROSITE" id="PS51352"/>
    </source>
</evidence>
<accession>A0A4U0NIE3</accession>
<feature type="domain" description="Thioredoxin" evidence="2">
    <location>
        <begin position="65"/>
        <end position="216"/>
    </location>
</feature>
<dbReference type="PANTHER" id="PTHR42852:SF17">
    <property type="entry name" value="THIOREDOXIN-LIKE PROTEIN HI_1115"/>
    <property type="match status" value="1"/>
</dbReference>
<keyword evidence="4" id="KW-1185">Reference proteome</keyword>
<proteinExistence type="predicted"/>
<protein>
    <submittedName>
        <fullName evidence="3">Redoxin domain-containing protein</fullName>
    </submittedName>
</protein>
<organism evidence="3 4">
    <name type="scientific">Sphingobacterium olei</name>
    <dbReference type="NCBI Taxonomy" id="2571155"/>
    <lineage>
        <taxon>Bacteria</taxon>
        <taxon>Pseudomonadati</taxon>
        <taxon>Bacteroidota</taxon>
        <taxon>Sphingobacteriia</taxon>
        <taxon>Sphingobacteriales</taxon>
        <taxon>Sphingobacteriaceae</taxon>
        <taxon>Sphingobacterium</taxon>
    </lineage>
</organism>
<sequence length="216" mass="25261">MNIFFKDGRGLCYFKPLSHLFKSKNSQSGTLFSFVLSLICVLFSDAQAQSAGERAVIGAEDIKPLVIGQKVPDEFWTREHLFFVNGDTIRKSLEEHKGKMLVLDFWSSGCAPCLLHQKEIREFVEKYKDQLVVIMVNSKNTRENFEKIKGLYDKRFFEKFEIKQLETIIHDQYLMTIFSSAVFPHYVWINTIDRLQLKTYRNLLDKNYVAPFIDLP</sequence>
<dbReference type="PROSITE" id="PS00194">
    <property type="entry name" value="THIOREDOXIN_1"/>
    <property type="match status" value="1"/>
</dbReference>
<dbReference type="InterPro" id="IPR050553">
    <property type="entry name" value="Thioredoxin_ResA/DsbE_sf"/>
</dbReference>
<gene>
    <name evidence="3" type="ORF">FAZ15_17310</name>
</gene>
<dbReference type="EMBL" id="SUME01000007">
    <property type="protein sequence ID" value="TJZ53783.1"/>
    <property type="molecule type" value="Genomic_DNA"/>
</dbReference>
<dbReference type="Pfam" id="PF13905">
    <property type="entry name" value="Thioredoxin_8"/>
    <property type="match status" value="1"/>
</dbReference>
<keyword evidence="1" id="KW-0676">Redox-active center</keyword>
<reference evidence="3 4" key="1">
    <citation type="submission" date="2019-04" db="EMBL/GenBank/DDBJ databases">
        <title>Sphingobacterium olei sp. nov., isolated from oil-contaminated soil.</title>
        <authorList>
            <person name="Liu B."/>
        </authorList>
    </citation>
    <scope>NUCLEOTIDE SEQUENCE [LARGE SCALE GENOMIC DNA]</scope>
    <source>
        <strain evidence="3 4">HAL-9</strain>
    </source>
</reference>
<dbReference type="InterPro" id="IPR013766">
    <property type="entry name" value="Thioredoxin_domain"/>
</dbReference>
<dbReference type="Proteomes" id="UP000306808">
    <property type="component" value="Unassembled WGS sequence"/>
</dbReference>
<dbReference type="Gene3D" id="3.40.30.10">
    <property type="entry name" value="Glutaredoxin"/>
    <property type="match status" value="1"/>
</dbReference>
<evidence type="ECO:0000256" key="1">
    <source>
        <dbReference type="ARBA" id="ARBA00023284"/>
    </source>
</evidence>
<dbReference type="PANTHER" id="PTHR42852">
    <property type="entry name" value="THIOL:DISULFIDE INTERCHANGE PROTEIN DSBE"/>
    <property type="match status" value="1"/>
</dbReference>
<dbReference type="OrthoDB" id="793244at2"/>
<evidence type="ECO:0000313" key="4">
    <source>
        <dbReference type="Proteomes" id="UP000306808"/>
    </source>
</evidence>
<dbReference type="PROSITE" id="PS51352">
    <property type="entry name" value="THIOREDOXIN_2"/>
    <property type="match status" value="1"/>
</dbReference>
<dbReference type="InterPro" id="IPR012336">
    <property type="entry name" value="Thioredoxin-like_fold"/>
</dbReference>
<name>A0A4U0NIE3_9SPHI</name>
<dbReference type="InterPro" id="IPR036249">
    <property type="entry name" value="Thioredoxin-like_sf"/>
</dbReference>
<dbReference type="InterPro" id="IPR017937">
    <property type="entry name" value="Thioredoxin_CS"/>
</dbReference>
<comment type="caution">
    <text evidence="3">The sequence shown here is derived from an EMBL/GenBank/DDBJ whole genome shotgun (WGS) entry which is preliminary data.</text>
</comment>
<dbReference type="AlphaFoldDB" id="A0A4U0NIE3"/>
<dbReference type="SUPFAM" id="SSF52833">
    <property type="entry name" value="Thioredoxin-like"/>
    <property type="match status" value="1"/>
</dbReference>
<evidence type="ECO:0000313" key="3">
    <source>
        <dbReference type="EMBL" id="TJZ53783.1"/>
    </source>
</evidence>